<name>A0A139WD03_TRICA</name>
<evidence type="ECO:0000313" key="3">
    <source>
        <dbReference type="Proteomes" id="UP000007266"/>
    </source>
</evidence>
<sequence length="314" mass="35461">MKISSRSLCSEANFCKFAQNWCFCGPLARRHWPLLPYAGYQLTQPTQQLIILGGCWPTSCEKWSNIRRFTIPVSDDPTQRLQGELAAQLGNVSLEDLDDSVEKLCRRTRRIACNVDGNGTQGPATPSPQANNFPLARPPPDRSSLRRCCKAPSDYSPPDIDAPTRKSDQIFACENGRKDECALVDGSWRAAPWALRLHSRRWFPHTRVEMEHGHARLPTYNIAIFLEELDLVQHADIAATRFHRAAGRTTTFDFQPGFLPITSRQHLRRGPALAPGGGPRRELPDLRFSPRHIQATYFSLSALDDKTRGRSMWT</sequence>
<dbReference type="Proteomes" id="UP000007266">
    <property type="component" value="Linkage group 8"/>
</dbReference>
<evidence type="ECO:0000313" key="2">
    <source>
        <dbReference type="EMBL" id="KYB25848.1"/>
    </source>
</evidence>
<feature type="region of interest" description="Disordered" evidence="1">
    <location>
        <begin position="116"/>
        <end position="146"/>
    </location>
</feature>
<gene>
    <name evidence="2" type="primary">AUGUSTUS-3.0.2_34077</name>
    <name evidence="2" type="ORF">TcasGA2_TC034077</name>
</gene>
<dbReference type="AlphaFoldDB" id="A0A139WD03"/>
<protein>
    <submittedName>
        <fullName evidence="2">Uncharacterized protein</fullName>
    </submittedName>
</protein>
<dbReference type="InParanoid" id="A0A139WD03"/>
<evidence type="ECO:0000256" key="1">
    <source>
        <dbReference type="SAM" id="MobiDB-lite"/>
    </source>
</evidence>
<keyword evidence="3" id="KW-1185">Reference proteome</keyword>
<dbReference type="EMBL" id="KQ971361">
    <property type="protein sequence ID" value="KYB25848.1"/>
    <property type="molecule type" value="Genomic_DNA"/>
</dbReference>
<feature type="compositionally biased region" description="Polar residues" evidence="1">
    <location>
        <begin position="117"/>
        <end position="132"/>
    </location>
</feature>
<reference evidence="2 3" key="1">
    <citation type="journal article" date="2008" name="Nature">
        <title>The genome of the model beetle and pest Tribolium castaneum.</title>
        <authorList>
            <consortium name="Tribolium Genome Sequencing Consortium"/>
            <person name="Richards S."/>
            <person name="Gibbs R.A."/>
            <person name="Weinstock G.M."/>
            <person name="Brown S.J."/>
            <person name="Denell R."/>
            <person name="Beeman R.W."/>
            <person name="Gibbs R."/>
            <person name="Beeman R.W."/>
            <person name="Brown S.J."/>
            <person name="Bucher G."/>
            <person name="Friedrich M."/>
            <person name="Grimmelikhuijzen C.J."/>
            <person name="Klingler M."/>
            <person name="Lorenzen M."/>
            <person name="Richards S."/>
            <person name="Roth S."/>
            <person name="Schroder R."/>
            <person name="Tautz D."/>
            <person name="Zdobnov E.M."/>
            <person name="Muzny D."/>
            <person name="Gibbs R.A."/>
            <person name="Weinstock G.M."/>
            <person name="Attaway T."/>
            <person name="Bell S."/>
            <person name="Buhay C.J."/>
            <person name="Chandrabose M.N."/>
            <person name="Chavez D."/>
            <person name="Clerk-Blankenburg K.P."/>
            <person name="Cree A."/>
            <person name="Dao M."/>
            <person name="Davis C."/>
            <person name="Chacko J."/>
            <person name="Dinh H."/>
            <person name="Dugan-Rocha S."/>
            <person name="Fowler G."/>
            <person name="Garner T.T."/>
            <person name="Garnes J."/>
            <person name="Gnirke A."/>
            <person name="Hawes A."/>
            <person name="Hernandez J."/>
            <person name="Hines S."/>
            <person name="Holder M."/>
            <person name="Hume J."/>
            <person name="Jhangiani S.N."/>
            <person name="Joshi V."/>
            <person name="Khan Z.M."/>
            <person name="Jackson L."/>
            <person name="Kovar C."/>
            <person name="Kowis A."/>
            <person name="Lee S."/>
            <person name="Lewis L.R."/>
            <person name="Margolis J."/>
            <person name="Morgan M."/>
            <person name="Nazareth L.V."/>
            <person name="Nguyen N."/>
            <person name="Okwuonu G."/>
            <person name="Parker D."/>
            <person name="Richards S."/>
            <person name="Ruiz S.J."/>
            <person name="Santibanez J."/>
            <person name="Savard J."/>
            <person name="Scherer S.E."/>
            <person name="Schneider B."/>
            <person name="Sodergren E."/>
            <person name="Tautz D."/>
            <person name="Vattahil S."/>
            <person name="Villasana D."/>
            <person name="White C.S."/>
            <person name="Wright R."/>
            <person name="Park Y."/>
            <person name="Beeman R.W."/>
            <person name="Lord J."/>
            <person name="Oppert B."/>
            <person name="Lorenzen M."/>
            <person name="Brown S."/>
            <person name="Wang L."/>
            <person name="Savard J."/>
            <person name="Tautz D."/>
            <person name="Richards S."/>
            <person name="Weinstock G."/>
            <person name="Gibbs R.A."/>
            <person name="Liu Y."/>
            <person name="Worley K."/>
            <person name="Weinstock G."/>
            <person name="Elsik C.G."/>
            <person name="Reese J.T."/>
            <person name="Elhaik E."/>
            <person name="Landan G."/>
            <person name="Graur D."/>
            <person name="Arensburger P."/>
            <person name="Atkinson P."/>
            <person name="Beeman R.W."/>
            <person name="Beidler J."/>
            <person name="Brown S.J."/>
            <person name="Demuth J.P."/>
            <person name="Drury D.W."/>
            <person name="Du Y.Z."/>
            <person name="Fujiwara H."/>
            <person name="Lorenzen M."/>
            <person name="Maselli V."/>
            <person name="Osanai M."/>
            <person name="Park Y."/>
            <person name="Robertson H.M."/>
            <person name="Tu Z."/>
            <person name="Wang J.J."/>
            <person name="Wang S."/>
            <person name="Richards S."/>
            <person name="Song H."/>
            <person name="Zhang L."/>
            <person name="Sodergren E."/>
            <person name="Werner D."/>
            <person name="Stanke M."/>
            <person name="Morgenstern B."/>
            <person name="Solovyev V."/>
            <person name="Kosarev P."/>
            <person name="Brown G."/>
            <person name="Chen H.C."/>
            <person name="Ermolaeva O."/>
            <person name="Hlavina W."/>
            <person name="Kapustin Y."/>
            <person name="Kiryutin B."/>
            <person name="Kitts P."/>
            <person name="Maglott D."/>
            <person name="Pruitt K."/>
            <person name="Sapojnikov V."/>
            <person name="Souvorov A."/>
            <person name="Mackey A.J."/>
            <person name="Waterhouse R.M."/>
            <person name="Wyder S."/>
            <person name="Zdobnov E.M."/>
            <person name="Zdobnov E.M."/>
            <person name="Wyder S."/>
            <person name="Kriventseva E.V."/>
            <person name="Kadowaki T."/>
            <person name="Bork P."/>
            <person name="Aranda M."/>
            <person name="Bao R."/>
            <person name="Beermann A."/>
            <person name="Berns N."/>
            <person name="Bolognesi R."/>
            <person name="Bonneton F."/>
            <person name="Bopp D."/>
            <person name="Brown S.J."/>
            <person name="Bucher G."/>
            <person name="Butts T."/>
            <person name="Chaumot A."/>
            <person name="Denell R.E."/>
            <person name="Ferrier D.E."/>
            <person name="Friedrich M."/>
            <person name="Gordon C.M."/>
            <person name="Jindra M."/>
            <person name="Klingler M."/>
            <person name="Lan Q."/>
            <person name="Lattorff H.M."/>
            <person name="Laudet V."/>
            <person name="von Levetsow C."/>
            <person name="Liu Z."/>
            <person name="Lutz R."/>
            <person name="Lynch J.A."/>
            <person name="da Fonseca R.N."/>
            <person name="Posnien N."/>
            <person name="Reuter R."/>
            <person name="Roth S."/>
            <person name="Savard J."/>
            <person name="Schinko J.B."/>
            <person name="Schmitt C."/>
            <person name="Schoppmeier M."/>
            <person name="Schroder R."/>
            <person name="Shippy T.D."/>
            <person name="Simonnet F."/>
            <person name="Marques-Souza H."/>
            <person name="Tautz D."/>
            <person name="Tomoyasu Y."/>
            <person name="Trauner J."/>
            <person name="Van der Zee M."/>
            <person name="Vervoort M."/>
            <person name="Wittkopp N."/>
            <person name="Wimmer E.A."/>
            <person name="Yang X."/>
            <person name="Jones A.K."/>
            <person name="Sattelle D.B."/>
            <person name="Ebert P.R."/>
            <person name="Nelson D."/>
            <person name="Scott J.G."/>
            <person name="Beeman R.W."/>
            <person name="Muthukrishnan S."/>
            <person name="Kramer K.J."/>
            <person name="Arakane Y."/>
            <person name="Beeman R.W."/>
            <person name="Zhu Q."/>
            <person name="Hogenkamp D."/>
            <person name="Dixit R."/>
            <person name="Oppert B."/>
            <person name="Jiang H."/>
            <person name="Zou Z."/>
            <person name="Marshall J."/>
            <person name="Elpidina E."/>
            <person name="Vinokurov K."/>
            <person name="Oppert C."/>
            <person name="Zou Z."/>
            <person name="Evans J."/>
            <person name="Lu Z."/>
            <person name="Zhao P."/>
            <person name="Sumathipala N."/>
            <person name="Altincicek B."/>
            <person name="Vilcinskas A."/>
            <person name="Williams M."/>
            <person name="Hultmark D."/>
            <person name="Hetru C."/>
            <person name="Jiang H."/>
            <person name="Grimmelikhuijzen C.J."/>
            <person name="Hauser F."/>
            <person name="Cazzamali G."/>
            <person name="Williamson M."/>
            <person name="Park Y."/>
            <person name="Li B."/>
            <person name="Tanaka Y."/>
            <person name="Predel R."/>
            <person name="Neupert S."/>
            <person name="Schachtner J."/>
            <person name="Verleyen P."/>
            <person name="Raible F."/>
            <person name="Bork P."/>
            <person name="Friedrich M."/>
            <person name="Walden K.K."/>
            <person name="Robertson H.M."/>
            <person name="Angeli S."/>
            <person name="Foret S."/>
            <person name="Bucher G."/>
            <person name="Schuetz S."/>
            <person name="Maleszka R."/>
            <person name="Wimmer E.A."/>
            <person name="Beeman R.W."/>
            <person name="Lorenzen M."/>
            <person name="Tomoyasu Y."/>
            <person name="Miller S.C."/>
            <person name="Grossmann D."/>
            <person name="Bucher G."/>
        </authorList>
    </citation>
    <scope>NUCLEOTIDE SEQUENCE [LARGE SCALE GENOMIC DNA]</scope>
    <source>
        <strain evidence="2 3">Georgia GA2</strain>
    </source>
</reference>
<proteinExistence type="predicted"/>
<reference evidence="2 3" key="2">
    <citation type="journal article" date="2010" name="Nucleic Acids Res.">
        <title>BeetleBase in 2010: revisions to provide comprehensive genomic information for Tribolium castaneum.</title>
        <authorList>
            <person name="Kim H.S."/>
            <person name="Murphy T."/>
            <person name="Xia J."/>
            <person name="Caragea D."/>
            <person name="Park Y."/>
            <person name="Beeman R.W."/>
            <person name="Lorenzen M.D."/>
            <person name="Butcher S."/>
            <person name="Manak J.R."/>
            <person name="Brown S.J."/>
        </authorList>
    </citation>
    <scope>GENOME REANNOTATION</scope>
    <source>
        <strain evidence="2 3">Georgia GA2</strain>
    </source>
</reference>
<accession>A0A139WD03</accession>
<organism evidence="2 3">
    <name type="scientific">Tribolium castaneum</name>
    <name type="common">Red flour beetle</name>
    <dbReference type="NCBI Taxonomy" id="7070"/>
    <lineage>
        <taxon>Eukaryota</taxon>
        <taxon>Metazoa</taxon>
        <taxon>Ecdysozoa</taxon>
        <taxon>Arthropoda</taxon>
        <taxon>Hexapoda</taxon>
        <taxon>Insecta</taxon>
        <taxon>Pterygota</taxon>
        <taxon>Neoptera</taxon>
        <taxon>Endopterygota</taxon>
        <taxon>Coleoptera</taxon>
        <taxon>Polyphaga</taxon>
        <taxon>Cucujiformia</taxon>
        <taxon>Tenebrionidae</taxon>
        <taxon>Tenebrionidae incertae sedis</taxon>
        <taxon>Tribolium</taxon>
    </lineage>
</organism>